<dbReference type="Proteomes" id="UP000762676">
    <property type="component" value="Unassembled WGS sequence"/>
</dbReference>
<sequence length="126" mass="14362">MKLLLTRRTTTRHRQIQYLQHKFVQDRYNTSASASASVSASASAPPPLPPPPPPPGLIKKNRVNTGEGNLDKKKRLQEWGMIKRRKKQSQQPRQKYFGPEVDNQFLDLQVQGSSHGFCLSTFRPTH</sequence>
<gene>
    <name evidence="2" type="ORF">ElyMa_002671600</name>
</gene>
<evidence type="ECO:0000313" key="2">
    <source>
        <dbReference type="EMBL" id="GFR94563.1"/>
    </source>
</evidence>
<accession>A0AAV4HBZ2</accession>
<evidence type="ECO:0000313" key="3">
    <source>
        <dbReference type="Proteomes" id="UP000762676"/>
    </source>
</evidence>
<keyword evidence="3" id="KW-1185">Reference proteome</keyword>
<dbReference type="EMBL" id="BMAT01005504">
    <property type="protein sequence ID" value="GFR94563.1"/>
    <property type="molecule type" value="Genomic_DNA"/>
</dbReference>
<organism evidence="2 3">
    <name type="scientific">Elysia marginata</name>
    <dbReference type="NCBI Taxonomy" id="1093978"/>
    <lineage>
        <taxon>Eukaryota</taxon>
        <taxon>Metazoa</taxon>
        <taxon>Spiralia</taxon>
        <taxon>Lophotrochozoa</taxon>
        <taxon>Mollusca</taxon>
        <taxon>Gastropoda</taxon>
        <taxon>Heterobranchia</taxon>
        <taxon>Euthyneura</taxon>
        <taxon>Panpulmonata</taxon>
        <taxon>Sacoglossa</taxon>
        <taxon>Placobranchoidea</taxon>
        <taxon>Plakobranchidae</taxon>
        <taxon>Elysia</taxon>
    </lineage>
</organism>
<feature type="compositionally biased region" description="Pro residues" evidence="1">
    <location>
        <begin position="44"/>
        <end position="56"/>
    </location>
</feature>
<name>A0AAV4HBZ2_9GAST</name>
<feature type="compositionally biased region" description="Low complexity" evidence="1">
    <location>
        <begin position="31"/>
        <end position="43"/>
    </location>
</feature>
<protein>
    <submittedName>
        <fullName evidence="2">Uncharacterized protein</fullName>
    </submittedName>
</protein>
<evidence type="ECO:0000256" key="1">
    <source>
        <dbReference type="SAM" id="MobiDB-lite"/>
    </source>
</evidence>
<feature type="region of interest" description="Disordered" evidence="1">
    <location>
        <begin position="29"/>
        <end position="96"/>
    </location>
</feature>
<proteinExistence type="predicted"/>
<dbReference type="AlphaFoldDB" id="A0AAV4HBZ2"/>
<comment type="caution">
    <text evidence="2">The sequence shown here is derived from an EMBL/GenBank/DDBJ whole genome shotgun (WGS) entry which is preliminary data.</text>
</comment>
<reference evidence="2 3" key="1">
    <citation type="journal article" date="2021" name="Elife">
        <title>Chloroplast acquisition without the gene transfer in kleptoplastic sea slugs, Plakobranchus ocellatus.</title>
        <authorList>
            <person name="Maeda T."/>
            <person name="Takahashi S."/>
            <person name="Yoshida T."/>
            <person name="Shimamura S."/>
            <person name="Takaki Y."/>
            <person name="Nagai Y."/>
            <person name="Toyoda A."/>
            <person name="Suzuki Y."/>
            <person name="Arimoto A."/>
            <person name="Ishii H."/>
            <person name="Satoh N."/>
            <person name="Nishiyama T."/>
            <person name="Hasebe M."/>
            <person name="Maruyama T."/>
            <person name="Minagawa J."/>
            <person name="Obokata J."/>
            <person name="Shigenobu S."/>
        </authorList>
    </citation>
    <scope>NUCLEOTIDE SEQUENCE [LARGE SCALE GENOMIC DNA]</scope>
</reference>